<evidence type="ECO:0000256" key="11">
    <source>
        <dbReference type="ARBA" id="ARBA00022985"/>
    </source>
</evidence>
<evidence type="ECO:0000256" key="14">
    <source>
        <dbReference type="ARBA" id="ARBA00034417"/>
    </source>
</evidence>
<evidence type="ECO:0000256" key="13">
    <source>
        <dbReference type="ARBA" id="ARBA00029511"/>
    </source>
</evidence>
<evidence type="ECO:0000256" key="3">
    <source>
        <dbReference type="ARBA" id="ARBA00010327"/>
    </source>
</evidence>
<evidence type="ECO:0000313" key="17">
    <source>
        <dbReference type="Proteomes" id="UP001595384"/>
    </source>
</evidence>
<dbReference type="HAMAP" id="MF_00521">
    <property type="entry name" value="KDO_kinase"/>
    <property type="match status" value="1"/>
</dbReference>
<dbReference type="Pfam" id="PF06293">
    <property type="entry name" value="Kdo"/>
    <property type="match status" value="1"/>
</dbReference>
<protein>
    <recommendedName>
        <fullName evidence="13 15">3-deoxy-D-manno-octulosonic acid kinase</fullName>
        <shortName evidence="15">Kdo kinase</shortName>
        <ecNumber evidence="4 15">2.7.1.166</ecNumber>
    </recommendedName>
</protein>
<dbReference type="EMBL" id="JBHRSE010000065">
    <property type="protein sequence ID" value="MFC3024235.1"/>
    <property type="molecule type" value="Genomic_DNA"/>
</dbReference>
<comment type="pathway">
    <text evidence="2 15">Bacterial outer membrane biogenesis; LPS core biosynthesis.</text>
</comment>
<feature type="active site" evidence="15">
    <location>
        <position position="167"/>
    </location>
</feature>
<evidence type="ECO:0000256" key="6">
    <source>
        <dbReference type="ARBA" id="ARBA00022519"/>
    </source>
</evidence>
<evidence type="ECO:0000256" key="9">
    <source>
        <dbReference type="ARBA" id="ARBA00022777"/>
    </source>
</evidence>
<dbReference type="RefSeq" id="WP_199287072.1">
    <property type="nucleotide sequence ID" value="NZ_AP024911.1"/>
</dbReference>
<comment type="function">
    <text evidence="15">Catalyzes the ATP-dependent phosphorylation of the 3-deoxy-D-manno-octulosonic acid (Kdo) residue in Kdo-lipid IV(A) at the 4-OH position.</text>
</comment>
<gene>
    <name evidence="15" type="primary">kdkA</name>
    <name evidence="16" type="ORF">ACFODT_10375</name>
</gene>
<evidence type="ECO:0000256" key="10">
    <source>
        <dbReference type="ARBA" id="ARBA00022840"/>
    </source>
</evidence>
<keyword evidence="10 15" id="KW-0067">ATP-binding</keyword>
<proteinExistence type="inferred from homology"/>
<keyword evidence="11 15" id="KW-0448">Lipopolysaccharide biosynthesis</keyword>
<dbReference type="InterPro" id="IPR011009">
    <property type="entry name" value="Kinase-like_dom_sf"/>
</dbReference>
<evidence type="ECO:0000256" key="5">
    <source>
        <dbReference type="ARBA" id="ARBA00022475"/>
    </source>
</evidence>
<comment type="similarity">
    <text evidence="3 15">Belongs to the protein kinase superfamily. KdkA/RfaP family.</text>
</comment>
<comment type="catalytic activity">
    <reaction evidence="14 15">
        <text>an alpha-Kdo-(2-&gt;6)-lipid IVA + ATP = a 4-O-phospho-alpha-Kdo-(2-&gt;6)-lipid IVA + ADP + H(+)</text>
        <dbReference type="Rhea" id="RHEA:74271"/>
        <dbReference type="ChEBI" id="CHEBI:15378"/>
        <dbReference type="ChEBI" id="CHEBI:30616"/>
        <dbReference type="ChEBI" id="CHEBI:176428"/>
        <dbReference type="ChEBI" id="CHEBI:193140"/>
        <dbReference type="ChEBI" id="CHEBI:456216"/>
        <dbReference type="EC" id="2.7.1.166"/>
    </reaction>
</comment>
<evidence type="ECO:0000256" key="12">
    <source>
        <dbReference type="ARBA" id="ARBA00023136"/>
    </source>
</evidence>
<evidence type="ECO:0000256" key="8">
    <source>
        <dbReference type="ARBA" id="ARBA00022741"/>
    </source>
</evidence>
<dbReference type="InterPro" id="IPR022826">
    <property type="entry name" value="KDO_kinase"/>
</dbReference>
<reference evidence="17" key="1">
    <citation type="journal article" date="2019" name="Int. J. Syst. Evol. Microbiol.">
        <title>The Global Catalogue of Microorganisms (GCM) 10K type strain sequencing project: providing services to taxonomists for standard genome sequencing and annotation.</title>
        <authorList>
            <consortium name="The Broad Institute Genomics Platform"/>
            <consortium name="The Broad Institute Genome Sequencing Center for Infectious Disease"/>
            <person name="Wu L."/>
            <person name="Ma J."/>
        </authorList>
    </citation>
    <scope>NUCLEOTIDE SEQUENCE [LARGE SCALE GENOMIC DNA]</scope>
    <source>
        <strain evidence="17">KCTC 62784</strain>
    </source>
</reference>
<keyword evidence="6 15" id="KW-0997">Cell inner membrane</keyword>
<keyword evidence="5 15" id="KW-1003">Cell membrane</keyword>
<dbReference type="NCBIfam" id="NF002475">
    <property type="entry name" value="PRK01723.1"/>
    <property type="match status" value="1"/>
</dbReference>
<sequence length="238" mass="27995">MIKELQQANQTIWYDDDRLHDDPWRCFDPRYWQAQNKVTGSAQGRGTTWFVQLDTMEAALRHYRRGGLFGKLVKDQYWFTDWQSTRSHQEFVLLDALQQANVNVPKPIAARAVKCGPWYRADLLSEKIQNAQDLVGILRHASLTQEHYQRIGEMIGRMHRAHVNHTDLNIHNILIDDQDDVWIIDFDKCGFASEHGEWKSANLERLKRSFVKEQPQFSTPWPQLCWSWLLDGYQAVSQ</sequence>
<dbReference type="GO" id="GO:0016301">
    <property type="term" value="F:kinase activity"/>
    <property type="evidence" value="ECO:0007669"/>
    <property type="project" value="UniProtKB-KW"/>
</dbReference>
<accession>A0ABV7C881</accession>
<dbReference type="Proteomes" id="UP001595384">
    <property type="component" value="Unassembled WGS sequence"/>
</dbReference>
<evidence type="ECO:0000256" key="7">
    <source>
        <dbReference type="ARBA" id="ARBA00022679"/>
    </source>
</evidence>
<evidence type="ECO:0000313" key="16">
    <source>
        <dbReference type="EMBL" id="MFC3024235.1"/>
    </source>
</evidence>
<name>A0ABV7C881_9VIBR</name>
<keyword evidence="9 15" id="KW-0418">Kinase</keyword>
<keyword evidence="12 15" id="KW-0472">Membrane</keyword>
<evidence type="ECO:0000256" key="15">
    <source>
        <dbReference type="HAMAP-Rule" id="MF_00521"/>
    </source>
</evidence>
<evidence type="ECO:0000256" key="2">
    <source>
        <dbReference type="ARBA" id="ARBA00004713"/>
    </source>
</evidence>
<dbReference type="Gene3D" id="1.10.510.10">
    <property type="entry name" value="Transferase(Phosphotransferase) domain 1"/>
    <property type="match status" value="1"/>
</dbReference>
<comment type="subcellular location">
    <subcellularLocation>
        <location evidence="1 15">Cell inner membrane</location>
        <topology evidence="1 15">Peripheral membrane protein</topology>
        <orientation evidence="1 15">Cytoplasmic side</orientation>
    </subcellularLocation>
</comment>
<evidence type="ECO:0000256" key="4">
    <source>
        <dbReference type="ARBA" id="ARBA00011988"/>
    </source>
</evidence>
<comment type="caution">
    <text evidence="16">The sequence shown here is derived from an EMBL/GenBank/DDBJ whole genome shotgun (WGS) entry which is preliminary data.</text>
</comment>
<organism evidence="16 17">
    <name type="scientific">Vibrio zhugei</name>
    <dbReference type="NCBI Taxonomy" id="2479546"/>
    <lineage>
        <taxon>Bacteria</taxon>
        <taxon>Pseudomonadati</taxon>
        <taxon>Pseudomonadota</taxon>
        <taxon>Gammaproteobacteria</taxon>
        <taxon>Vibrionales</taxon>
        <taxon>Vibrionaceae</taxon>
        <taxon>Vibrio</taxon>
    </lineage>
</organism>
<keyword evidence="17" id="KW-1185">Reference proteome</keyword>
<evidence type="ECO:0000256" key="1">
    <source>
        <dbReference type="ARBA" id="ARBA00004515"/>
    </source>
</evidence>
<dbReference type="SUPFAM" id="SSF56112">
    <property type="entry name" value="Protein kinase-like (PK-like)"/>
    <property type="match status" value="1"/>
</dbReference>
<keyword evidence="8 15" id="KW-0547">Nucleotide-binding</keyword>
<keyword evidence="7 15" id="KW-0808">Transferase</keyword>
<dbReference type="EC" id="2.7.1.166" evidence="4 15"/>